<comment type="caution">
    <text evidence="1">The sequence shown here is derived from an EMBL/GenBank/DDBJ whole genome shotgun (WGS) entry which is preliminary data.</text>
</comment>
<name>A0A0A2M9B6_9FLAO</name>
<dbReference type="Proteomes" id="UP000030152">
    <property type="component" value="Unassembled WGS sequence"/>
</dbReference>
<organism evidence="1 2">
    <name type="scientific">Flavobacterium rivuli WB 3.3-2 = DSM 21788</name>
    <dbReference type="NCBI Taxonomy" id="1121895"/>
    <lineage>
        <taxon>Bacteria</taxon>
        <taxon>Pseudomonadati</taxon>
        <taxon>Bacteroidota</taxon>
        <taxon>Flavobacteriia</taxon>
        <taxon>Flavobacteriales</taxon>
        <taxon>Flavobacteriaceae</taxon>
        <taxon>Flavobacterium</taxon>
    </lineage>
</organism>
<gene>
    <name evidence="1" type="ORF">Q765_03980</name>
</gene>
<evidence type="ECO:0008006" key="3">
    <source>
        <dbReference type="Google" id="ProtNLM"/>
    </source>
</evidence>
<proteinExistence type="predicted"/>
<keyword evidence="2" id="KW-1185">Reference proteome</keyword>
<dbReference type="AlphaFoldDB" id="A0A0A2M9B6"/>
<sequence length="200" mass="23537">MKNLALVMLCINLISCLGQTSQKQDKNKTNQKMEKFDVTKIINGFGAESEIKFTKDDTIYEVLDSNNQYVETRKKISESFTRHLVYDKKTLSLLKESTSFSKISYGIYREFDTMGNVLKEVNLDEKFEFSLDNLLKLVKIKYEVDFNQVLNNSVYRGFDEHLGRYVYKIHQHIDDYKMRYIIIDGQTGDVISDDYKFYSE</sequence>
<protein>
    <recommendedName>
        <fullName evidence="3">PepSY domain-containing protein</fullName>
    </recommendedName>
</protein>
<dbReference type="RefSeq" id="WP_020212115.1">
    <property type="nucleotide sequence ID" value="NZ_JRLX01000002.1"/>
</dbReference>
<reference evidence="1 2" key="1">
    <citation type="submission" date="2013-09" db="EMBL/GenBank/DDBJ databases">
        <authorList>
            <person name="Zeng Z."/>
            <person name="Chen C."/>
        </authorList>
    </citation>
    <scope>NUCLEOTIDE SEQUENCE [LARGE SCALE GENOMIC DNA]</scope>
    <source>
        <strain evidence="1 2">WB 3.3-2</strain>
    </source>
</reference>
<evidence type="ECO:0000313" key="2">
    <source>
        <dbReference type="Proteomes" id="UP000030152"/>
    </source>
</evidence>
<dbReference type="STRING" id="1121895.GCA_000378485_00990"/>
<dbReference type="EMBL" id="JRLX01000002">
    <property type="protein sequence ID" value="KGO88206.1"/>
    <property type="molecule type" value="Genomic_DNA"/>
</dbReference>
<evidence type="ECO:0000313" key="1">
    <source>
        <dbReference type="EMBL" id="KGO88206.1"/>
    </source>
</evidence>
<accession>A0A0A2M9B6</accession>